<keyword evidence="14" id="KW-1185">Reference proteome</keyword>
<dbReference type="SUPFAM" id="SSF56112">
    <property type="entry name" value="Protein kinase-like (PK-like)"/>
    <property type="match status" value="1"/>
</dbReference>
<feature type="domain" description="Haem NO binding associated" evidence="13">
    <location>
        <begin position="279"/>
        <end position="315"/>
    </location>
</feature>
<dbReference type="WBParaSite" id="Hba_17205">
    <property type="protein sequence ID" value="Hba_17205"/>
    <property type="gene ID" value="Hba_17205"/>
</dbReference>
<dbReference type="Gene3D" id="6.10.250.780">
    <property type="match status" value="1"/>
</dbReference>
<keyword evidence="7" id="KW-1133">Transmembrane helix</keyword>
<keyword evidence="4" id="KW-1003">Cell membrane</keyword>
<dbReference type="AlphaFoldDB" id="A0A1I7XIR4"/>
<dbReference type="Proteomes" id="UP000095283">
    <property type="component" value="Unplaced"/>
</dbReference>
<name>A0A1I7XIR4_HETBA</name>
<evidence type="ECO:0000256" key="6">
    <source>
        <dbReference type="ARBA" id="ARBA00022741"/>
    </source>
</evidence>
<evidence type="ECO:0000256" key="4">
    <source>
        <dbReference type="ARBA" id="ARBA00022475"/>
    </source>
</evidence>
<evidence type="ECO:0000256" key="2">
    <source>
        <dbReference type="ARBA" id="ARBA00004251"/>
    </source>
</evidence>
<dbReference type="GO" id="GO:0004383">
    <property type="term" value="F:guanylate cyclase activity"/>
    <property type="evidence" value="ECO:0007669"/>
    <property type="project" value="UniProtKB-EC"/>
</dbReference>
<keyword evidence="6" id="KW-0547">Nucleotide-binding</keyword>
<dbReference type="GO" id="GO:0005524">
    <property type="term" value="F:ATP binding"/>
    <property type="evidence" value="ECO:0007669"/>
    <property type="project" value="InterPro"/>
</dbReference>
<dbReference type="EC" id="4.6.1.2" evidence="3"/>
<dbReference type="InterPro" id="IPR000719">
    <property type="entry name" value="Prot_kinase_dom"/>
</dbReference>
<evidence type="ECO:0000256" key="5">
    <source>
        <dbReference type="ARBA" id="ARBA00022692"/>
    </source>
</evidence>
<evidence type="ECO:0000259" key="11">
    <source>
        <dbReference type="Pfam" id="PF00069"/>
    </source>
</evidence>
<dbReference type="GO" id="GO:0004016">
    <property type="term" value="F:adenylate cyclase activity"/>
    <property type="evidence" value="ECO:0007669"/>
    <property type="project" value="TreeGrafter"/>
</dbReference>
<keyword evidence="5" id="KW-0812">Transmembrane</keyword>
<comment type="subcellular location">
    <subcellularLocation>
        <location evidence="2">Cell membrane</location>
        <topology evidence="2">Single-pass type I membrane protein</topology>
    </subcellularLocation>
</comment>
<comment type="catalytic activity">
    <reaction evidence="1">
        <text>GTP = 3',5'-cyclic GMP + diphosphate</text>
        <dbReference type="Rhea" id="RHEA:13665"/>
        <dbReference type="ChEBI" id="CHEBI:33019"/>
        <dbReference type="ChEBI" id="CHEBI:37565"/>
        <dbReference type="ChEBI" id="CHEBI:57746"/>
        <dbReference type="EC" id="4.6.1.2"/>
    </reaction>
</comment>
<dbReference type="Gene3D" id="3.40.50.2300">
    <property type="match status" value="1"/>
</dbReference>
<evidence type="ECO:0000256" key="7">
    <source>
        <dbReference type="ARBA" id="ARBA00022989"/>
    </source>
</evidence>
<dbReference type="GO" id="GO:0005886">
    <property type="term" value="C:plasma membrane"/>
    <property type="evidence" value="ECO:0007669"/>
    <property type="project" value="UniProtKB-SubCell"/>
</dbReference>
<keyword evidence="8" id="KW-0472">Membrane</keyword>
<dbReference type="GO" id="GO:0007168">
    <property type="term" value="P:receptor guanylyl cyclase signaling pathway"/>
    <property type="evidence" value="ECO:0007669"/>
    <property type="project" value="TreeGrafter"/>
</dbReference>
<keyword evidence="10" id="KW-0141">cGMP biosynthesis</keyword>
<dbReference type="InterPro" id="IPR050401">
    <property type="entry name" value="Cyclic_nucleotide_synthase"/>
</dbReference>
<evidence type="ECO:0000256" key="8">
    <source>
        <dbReference type="ARBA" id="ARBA00023136"/>
    </source>
</evidence>
<dbReference type="Gene3D" id="1.10.510.10">
    <property type="entry name" value="Transferase(Phosphotransferase) domain 1"/>
    <property type="match status" value="1"/>
</dbReference>
<proteinExistence type="predicted"/>
<evidence type="ECO:0000259" key="12">
    <source>
        <dbReference type="Pfam" id="PF01094"/>
    </source>
</evidence>
<evidence type="ECO:0000259" key="13">
    <source>
        <dbReference type="Pfam" id="PF07701"/>
    </source>
</evidence>
<dbReference type="PANTHER" id="PTHR11920">
    <property type="entry name" value="GUANYLYL CYCLASE"/>
    <property type="match status" value="1"/>
</dbReference>
<evidence type="ECO:0000256" key="1">
    <source>
        <dbReference type="ARBA" id="ARBA00001436"/>
    </source>
</evidence>
<evidence type="ECO:0000313" key="15">
    <source>
        <dbReference type="WBParaSite" id="Hba_17205"/>
    </source>
</evidence>
<feature type="domain" description="Receptor ligand binding region" evidence="12">
    <location>
        <begin position="8"/>
        <end position="74"/>
    </location>
</feature>
<sequence>MTGWPSQYAGQLHDAFYTYARALNATLNQNSSALKDGRAIISNIQMSYTGISGPVTMNMNGSRQPTFYLIGLNSNGIPNIFGSVFVEGFSALFTPNYSSENVLWATRGGKRPLDIPVCGFTGSKGKGKRNREIESNVADPIYFIKLSGYKYLLWTAPELLRVEDSDGTKEGDIYSFAIICSELVTRKSVWDLDNRKEKAEELVYMIKKGGSVPIRPSLQLHENTEVNPAMLHLIRDCWSEGPRDRPAIDTVRSLMKSMNGGRNENLMDHVFNMLEAYASTLENEVEDRTKELVEEKKKSDILLYRMLPRQVAEKLKLGQSVEPETFDNVTVFFSDVVRYHCK</sequence>
<accession>A0A1I7XIR4</accession>
<dbReference type="InterPro" id="IPR028082">
    <property type="entry name" value="Peripla_BP_I"/>
</dbReference>
<reference evidence="15" key="1">
    <citation type="submission" date="2016-11" db="UniProtKB">
        <authorList>
            <consortium name="WormBaseParasite"/>
        </authorList>
    </citation>
    <scope>IDENTIFICATION</scope>
</reference>
<dbReference type="Pfam" id="PF01094">
    <property type="entry name" value="ANF_receptor"/>
    <property type="match status" value="1"/>
</dbReference>
<dbReference type="Pfam" id="PF07701">
    <property type="entry name" value="HNOBA"/>
    <property type="match status" value="1"/>
</dbReference>
<dbReference type="SUPFAM" id="SSF53822">
    <property type="entry name" value="Periplasmic binding protein-like I"/>
    <property type="match status" value="1"/>
</dbReference>
<evidence type="ECO:0000313" key="14">
    <source>
        <dbReference type="Proteomes" id="UP000095283"/>
    </source>
</evidence>
<dbReference type="InterPro" id="IPR011009">
    <property type="entry name" value="Kinase-like_dom_sf"/>
</dbReference>
<dbReference type="Pfam" id="PF00069">
    <property type="entry name" value="Pkinase"/>
    <property type="match status" value="1"/>
</dbReference>
<feature type="domain" description="Protein kinase" evidence="11">
    <location>
        <begin position="154"/>
        <end position="251"/>
    </location>
</feature>
<dbReference type="InterPro" id="IPR001828">
    <property type="entry name" value="ANF_lig-bd_rcpt"/>
</dbReference>
<dbReference type="PANTHER" id="PTHR11920:SF495">
    <property type="entry name" value="RECEPTOR-TYPE GUANYLATE CYCLASE GCY-7"/>
    <property type="match status" value="1"/>
</dbReference>
<dbReference type="GO" id="GO:0001653">
    <property type="term" value="F:peptide receptor activity"/>
    <property type="evidence" value="ECO:0007669"/>
    <property type="project" value="TreeGrafter"/>
</dbReference>
<evidence type="ECO:0000256" key="3">
    <source>
        <dbReference type="ARBA" id="ARBA00012202"/>
    </source>
</evidence>
<evidence type="ECO:0000256" key="10">
    <source>
        <dbReference type="ARBA" id="ARBA00023293"/>
    </source>
</evidence>
<protein>
    <recommendedName>
        <fullName evidence="3">guanylate cyclase</fullName>
        <ecNumber evidence="3">4.6.1.2</ecNumber>
    </recommendedName>
</protein>
<organism evidence="14 15">
    <name type="scientific">Heterorhabditis bacteriophora</name>
    <name type="common">Entomopathogenic nematode worm</name>
    <dbReference type="NCBI Taxonomy" id="37862"/>
    <lineage>
        <taxon>Eukaryota</taxon>
        <taxon>Metazoa</taxon>
        <taxon>Ecdysozoa</taxon>
        <taxon>Nematoda</taxon>
        <taxon>Chromadorea</taxon>
        <taxon>Rhabditida</taxon>
        <taxon>Rhabditina</taxon>
        <taxon>Rhabditomorpha</taxon>
        <taxon>Strongyloidea</taxon>
        <taxon>Heterorhabditidae</taxon>
        <taxon>Heterorhabditis</taxon>
    </lineage>
</organism>
<keyword evidence="9" id="KW-0456">Lyase</keyword>
<evidence type="ECO:0000256" key="9">
    <source>
        <dbReference type="ARBA" id="ARBA00023239"/>
    </source>
</evidence>
<dbReference type="InterPro" id="IPR011645">
    <property type="entry name" value="HNOB_dom_associated"/>
</dbReference>
<dbReference type="GO" id="GO:0004672">
    <property type="term" value="F:protein kinase activity"/>
    <property type="evidence" value="ECO:0007669"/>
    <property type="project" value="InterPro"/>
</dbReference>